<dbReference type="GO" id="GO:0004674">
    <property type="term" value="F:protein serine/threonine kinase activity"/>
    <property type="evidence" value="ECO:0007669"/>
    <property type="project" value="UniProtKB-KW"/>
</dbReference>
<evidence type="ECO:0000256" key="1">
    <source>
        <dbReference type="ARBA" id="ARBA00012513"/>
    </source>
</evidence>
<dbReference type="AlphaFoldDB" id="A0A9Q0MYQ4"/>
<keyword evidence="6 7" id="KW-0067">ATP-binding</keyword>
<evidence type="ECO:0000256" key="2">
    <source>
        <dbReference type="ARBA" id="ARBA00022527"/>
    </source>
</evidence>
<evidence type="ECO:0000256" key="5">
    <source>
        <dbReference type="ARBA" id="ARBA00022777"/>
    </source>
</evidence>
<comment type="caution">
    <text evidence="10">The sequence shown here is derived from an EMBL/GenBank/DDBJ whole genome shotgun (WGS) entry which is preliminary data.</text>
</comment>
<feature type="compositionally biased region" description="Basic and acidic residues" evidence="8">
    <location>
        <begin position="304"/>
        <end position="335"/>
    </location>
</feature>
<organism evidence="10 11">
    <name type="scientific">Pseudolycoriella hygida</name>
    <dbReference type="NCBI Taxonomy" id="35572"/>
    <lineage>
        <taxon>Eukaryota</taxon>
        <taxon>Metazoa</taxon>
        <taxon>Ecdysozoa</taxon>
        <taxon>Arthropoda</taxon>
        <taxon>Hexapoda</taxon>
        <taxon>Insecta</taxon>
        <taxon>Pterygota</taxon>
        <taxon>Neoptera</taxon>
        <taxon>Endopterygota</taxon>
        <taxon>Diptera</taxon>
        <taxon>Nematocera</taxon>
        <taxon>Sciaroidea</taxon>
        <taxon>Sciaridae</taxon>
        <taxon>Pseudolycoriella</taxon>
    </lineage>
</organism>
<evidence type="ECO:0000313" key="10">
    <source>
        <dbReference type="EMBL" id="KAJ6639609.1"/>
    </source>
</evidence>
<name>A0A9Q0MYQ4_9DIPT</name>
<dbReference type="SMART" id="SM00220">
    <property type="entry name" value="S_TKc"/>
    <property type="match status" value="2"/>
</dbReference>
<proteinExistence type="predicted"/>
<dbReference type="GO" id="GO:0005524">
    <property type="term" value="F:ATP binding"/>
    <property type="evidence" value="ECO:0007669"/>
    <property type="project" value="UniProtKB-UniRule"/>
</dbReference>
<dbReference type="EMBL" id="WJQU01000003">
    <property type="protein sequence ID" value="KAJ6639609.1"/>
    <property type="molecule type" value="Genomic_DNA"/>
</dbReference>
<evidence type="ECO:0000256" key="7">
    <source>
        <dbReference type="PROSITE-ProRule" id="PRU10141"/>
    </source>
</evidence>
<feature type="domain" description="Protein kinase" evidence="9">
    <location>
        <begin position="143"/>
        <end position="505"/>
    </location>
</feature>
<dbReference type="InterPro" id="IPR011009">
    <property type="entry name" value="Kinase-like_dom_sf"/>
</dbReference>
<feature type="domain" description="Protein kinase" evidence="9">
    <location>
        <begin position="611"/>
        <end position="976"/>
    </location>
</feature>
<evidence type="ECO:0000256" key="6">
    <source>
        <dbReference type="ARBA" id="ARBA00022840"/>
    </source>
</evidence>
<dbReference type="Pfam" id="PF00069">
    <property type="entry name" value="Pkinase"/>
    <property type="match status" value="4"/>
</dbReference>
<accession>A0A9Q0MYQ4</accession>
<keyword evidence="10" id="KW-0131">Cell cycle</keyword>
<dbReference type="InterPro" id="IPR000719">
    <property type="entry name" value="Prot_kinase_dom"/>
</dbReference>
<feature type="compositionally biased region" description="Basic and acidic residues" evidence="8">
    <location>
        <begin position="762"/>
        <end position="803"/>
    </location>
</feature>
<keyword evidence="3" id="KW-0808">Transferase</keyword>
<feature type="region of interest" description="Disordered" evidence="8">
    <location>
        <begin position="762"/>
        <end position="807"/>
    </location>
</feature>
<dbReference type="EC" id="2.7.11.1" evidence="1"/>
<dbReference type="PROSITE" id="PS50011">
    <property type="entry name" value="PROTEIN_KINASE_DOM"/>
    <property type="match status" value="2"/>
</dbReference>
<evidence type="ECO:0000313" key="11">
    <source>
        <dbReference type="Proteomes" id="UP001151699"/>
    </source>
</evidence>
<keyword evidence="2" id="KW-0723">Serine/threonine-protein kinase</keyword>
<keyword evidence="5" id="KW-0418">Kinase</keyword>
<dbReference type="GO" id="GO:0044773">
    <property type="term" value="P:mitotic DNA damage checkpoint signaling"/>
    <property type="evidence" value="ECO:0007669"/>
    <property type="project" value="TreeGrafter"/>
</dbReference>
<reference evidence="10" key="1">
    <citation type="submission" date="2022-07" db="EMBL/GenBank/DDBJ databases">
        <authorList>
            <person name="Trinca V."/>
            <person name="Uliana J.V.C."/>
            <person name="Torres T.T."/>
            <person name="Ward R.J."/>
            <person name="Monesi N."/>
        </authorList>
    </citation>
    <scope>NUCLEOTIDE SEQUENCE</scope>
    <source>
        <strain evidence="10">HSMRA1968</strain>
        <tissue evidence="10">Whole embryos</tissue>
    </source>
</reference>
<dbReference type="GO" id="GO:0051301">
    <property type="term" value="P:cell division"/>
    <property type="evidence" value="ECO:0007669"/>
    <property type="project" value="UniProtKB-KW"/>
</dbReference>
<sequence>MISTKMEVTSKTKVVPKTSIDAVRSLVDLDLSRSRVTISDETRPRLTRDQKNRNKSSIVHILTVTSDNDKIDGNSYFAITKMEVTSKTKVVPKTSIDAVRSLVDLDLSRSRVTISDETRPRLTRDQKLVAELKSQIPDVHKLFKIHRRVGKGKFSTVFLASLRSQQHLPEKRLFALKYLIPTSRLSRIAQELRCLNEIGGKNNVVGVDFFLQNNNSAVFVMPYMRYDRFHDYFYKMSVKDLQEYMENLLIALKRVHEFNVIHRDVKPCNFLHDRQNHKFLLVDFGSAQALDKESDSLKSTSNEHPSDESNSKPNDEEVTCDDKNEQSTPIKKEIPAARAGTPGYRPTEVLLKYVNQTTAVDCWAAGVILISILSGRYPFFESRDDSYALDEIITIFGDEMVRETASVLRRNVSISRRKRPLHLRKLCICERNLHEIPFSDNDTTTSNCDNCHQLLFNCLCQDSEYNTDFSNDIYPDSVYDLLGKLLTINPHNRISAQDALQHPFFQEACSLRYRQIKKENRNKSSIVHILTVTSDNDKIDGNSYFAITKMEVTSKTKVVPKTSIDAVRSLVDLDLSRSRVTISDETRPRLTRDQKLVAELKSQIPDVDKIFKIHRRVGKGKFSTVFLASLRSQQHLPKKRLFALKYLIPTSRLSRIAQELRCLNEIGGKDNVVGVDFFLRNNNSAVFAMPYMRYDRFHEYFYKMSVKDLQEYMENLLIALKRVHEFNVIHRDVKPCNFLHDRQNHKFSLVDFGSAQALDKESDSLKSTSKEYPSDESNSKPNDEEVPCDDKNEQSTPIKKEIPAARAGTPGYRPTEVLLKYVNQTTAVDCWAAGVILISILSGRYPFFESRDDSHALDEIITIFGDEMVRETASVLRRNVSISRRKRPLHLRKLCICMRNLQKIQNIPFSDNDTTTSNCDNCHQLLFNCLCQDSEYNTDFSNDIYPDSVYDLLGKLLTINPHNRISAQDALQHPFFQEAY</sequence>
<dbReference type="GO" id="GO:0005634">
    <property type="term" value="C:nucleus"/>
    <property type="evidence" value="ECO:0007669"/>
    <property type="project" value="TreeGrafter"/>
</dbReference>
<evidence type="ECO:0000256" key="8">
    <source>
        <dbReference type="SAM" id="MobiDB-lite"/>
    </source>
</evidence>
<keyword evidence="4 7" id="KW-0547">Nucleotide-binding</keyword>
<keyword evidence="11" id="KW-1185">Reference proteome</keyword>
<evidence type="ECO:0000256" key="4">
    <source>
        <dbReference type="ARBA" id="ARBA00022741"/>
    </source>
</evidence>
<keyword evidence="10" id="KW-0132">Cell division</keyword>
<dbReference type="Gene3D" id="3.30.200.20">
    <property type="entry name" value="Phosphorylase Kinase, domain 1"/>
    <property type="match status" value="2"/>
</dbReference>
<feature type="binding site" evidence="7">
    <location>
        <position position="177"/>
    </location>
    <ligand>
        <name>ATP</name>
        <dbReference type="ChEBI" id="CHEBI:30616"/>
    </ligand>
</feature>
<evidence type="ECO:0000256" key="3">
    <source>
        <dbReference type="ARBA" id="ARBA00022679"/>
    </source>
</evidence>
<dbReference type="OrthoDB" id="10020333at2759"/>
<feature type="binding site" evidence="7">
    <location>
        <position position="645"/>
    </location>
    <ligand>
        <name>ATP</name>
        <dbReference type="ChEBI" id="CHEBI:30616"/>
    </ligand>
</feature>
<gene>
    <name evidence="10" type="primary">CDC7-2_1</name>
    <name evidence="10" type="ORF">Bhyg_12356</name>
</gene>
<feature type="region of interest" description="Disordered" evidence="8">
    <location>
        <begin position="293"/>
        <end position="339"/>
    </location>
</feature>
<dbReference type="Gene3D" id="1.10.510.10">
    <property type="entry name" value="Transferase(Phosphotransferase) domain 1"/>
    <property type="match status" value="2"/>
</dbReference>
<dbReference type="PANTHER" id="PTHR44167:SF23">
    <property type="entry name" value="CDC7 KINASE, ISOFORM A-RELATED"/>
    <property type="match status" value="1"/>
</dbReference>
<dbReference type="PROSITE" id="PS00107">
    <property type="entry name" value="PROTEIN_KINASE_ATP"/>
    <property type="match status" value="2"/>
</dbReference>
<dbReference type="CDD" id="cd14019">
    <property type="entry name" value="STKc_Cdc7"/>
    <property type="match status" value="2"/>
</dbReference>
<dbReference type="InterPro" id="IPR017441">
    <property type="entry name" value="Protein_kinase_ATP_BS"/>
</dbReference>
<evidence type="ECO:0000259" key="9">
    <source>
        <dbReference type="PROSITE" id="PS50011"/>
    </source>
</evidence>
<dbReference type="Proteomes" id="UP001151699">
    <property type="component" value="Chromosome X"/>
</dbReference>
<dbReference type="SUPFAM" id="SSF56112">
    <property type="entry name" value="Protein kinase-like (PK-like)"/>
    <property type="match status" value="2"/>
</dbReference>
<protein>
    <recommendedName>
        <fullName evidence="1">non-specific serine/threonine protein kinase</fullName>
        <ecNumber evidence="1">2.7.11.1</ecNumber>
    </recommendedName>
</protein>
<dbReference type="PANTHER" id="PTHR44167">
    <property type="entry name" value="OVARIAN-SPECIFIC SERINE/THREONINE-PROTEIN KINASE LOK-RELATED"/>
    <property type="match status" value="1"/>
</dbReference>